<sequence length="165" mass="17797">MKRALLPVLFLSLGLASPLALAQGSSKKKSSAPAKTQAATQSDPESAPAKAPAPKKDDGLDVSKLPFTPDSIRQVMAHHTPRIQECYEDHMVEKDKKVEGVLRTTFTITAEGTVRSAKVDKFGSTLKDAGLNDCVIAVLSSMDFPKPPDGRDHPIEYPFNLKAID</sequence>
<feature type="region of interest" description="Disordered" evidence="1">
    <location>
        <begin position="22"/>
        <end position="66"/>
    </location>
</feature>
<dbReference type="RefSeq" id="WP_120606786.1">
    <property type="nucleotide sequence ID" value="NZ_RAWE01000194.1"/>
</dbReference>
<accession>A0A3A8K5D8</accession>
<name>A0A3A8K5D8_9BACT</name>
<dbReference type="AlphaFoldDB" id="A0A3A8K5D8"/>
<dbReference type="SUPFAM" id="SSF74653">
    <property type="entry name" value="TolA/TonB C-terminal domain"/>
    <property type="match status" value="1"/>
</dbReference>
<dbReference type="Proteomes" id="UP000268313">
    <property type="component" value="Unassembled WGS sequence"/>
</dbReference>
<dbReference type="InterPro" id="IPR049806">
    <property type="entry name" value="MasK-like_C"/>
</dbReference>
<comment type="caution">
    <text evidence="3">The sequence shown here is derived from an EMBL/GenBank/DDBJ whole genome shotgun (WGS) entry which is preliminary data.</text>
</comment>
<dbReference type="Gene3D" id="3.30.1150.10">
    <property type="match status" value="1"/>
</dbReference>
<proteinExistence type="predicted"/>
<feature type="signal peptide" evidence="2">
    <location>
        <begin position="1"/>
        <end position="22"/>
    </location>
</feature>
<gene>
    <name evidence="3" type="ORF">D7X32_34315</name>
</gene>
<evidence type="ECO:0000313" key="4">
    <source>
        <dbReference type="Proteomes" id="UP000268313"/>
    </source>
</evidence>
<dbReference type="OrthoDB" id="5519141at2"/>
<dbReference type="NCBIfam" id="NF033768">
    <property type="entry name" value="myxo_SS_tail"/>
    <property type="match status" value="1"/>
</dbReference>
<dbReference type="EMBL" id="RAWE01000194">
    <property type="protein sequence ID" value="RKG96963.1"/>
    <property type="molecule type" value="Genomic_DNA"/>
</dbReference>
<keyword evidence="2" id="KW-0732">Signal</keyword>
<evidence type="ECO:0000256" key="1">
    <source>
        <dbReference type="SAM" id="MobiDB-lite"/>
    </source>
</evidence>
<evidence type="ECO:0000256" key="2">
    <source>
        <dbReference type="SAM" id="SignalP"/>
    </source>
</evidence>
<evidence type="ECO:0000313" key="3">
    <source>
        <dbReference type="EMBL" id="RKG96963.1"/>
    </source>
</evidence>
<feature type="compositionally biased region" description="Low complexity" evidence="1">
    <location>
        <begin position="22"/>
        <end position="52"/>
    </location>
</feature>
<reference evidence="4" key="1">
    <citation type="submission" date="2018-09" db="EMBL/GenBank/DDBJ databases">
        <authorList>
            <person name="Livingstone P.G."/>
            <person name="Whitworth D.E."/>
        </authorList>
    </citation>
    <scope>NUCLEOTIDE SEQUENCE [LARGE SCALE GENOMIC DNA]</scope>
    <source>
        <strain evidence="4">CA043D</strain>
    </source>
</reference>
<protein>
    <submittedName>
        <fullName evidence="3">Energy transducer TonB</fullName>
    </submittedName>
</protein>
<keyword evidence="4" id="KW-1185">Reference proteome</keyword>
<organism evidence="3 4">
    <name type="scientific">Corallococcus carmarthensis</name>
    <dbReference type="NCBI Taxonomy" id="2316728"/>
    <lineage>
        <taxon>Bacteria</taxon>
        <taxon>Pseudomonadati</taxon>
        <taxon>Myxococcota</taxon>
        <taxon>Myxococcia</taxon>
        <taxon>Myxococcales</taxon>
        <taxon>Cystobacterineae</taxon>
        <taxon>Myxococcaceae</taxon>
        <taxon>Corallococcus</taxon>
    </lineage>
</organism>
<feature type="chain" id="PRO_5017225596" evidence="2">
    <location>
        <begin position="23"/>
        <end position="165"/>
    </location>
</feature>